<feature type="transmembrane region" description="Helical" evidence="1">
    <location>
        <begin position="136"/>
        <end position="156"/>
    </location>
</feature>
<keyword evidence="1" id="KW-0472">Membrane</keyword>
<dbReference type="EMBL" id="BIMN01000006">
    <property type="protein sequence ID" value="GCE63930.1"/>
    <property type="molecule type" value="Genomic_DNA"/>
</dbReference>
<comment type="caution">
    <text evidence="2">The sequence shown here is derived from an EMBL/GenBank/DDBJ whole genome shotgun (WGS) entry which is preliminary data.</text>
</comment>
<name>A0A478FV63_9MOLU</name>
<organism evidence="2 3">
    <name type="scientific">Candidatus Mycoplasma haematohominis</name>
    <dbReference type="NCBI Taxonomy" id="1494318"/>
    <lineage>
        <taxon>Bacteria</taxon>
        <taxon>Bacillati</taxon>
        <taxon>Mycoplasmatota</taxon>
        <taxon>Mollicutes</taxon>
        <taxon>Mycoplasmataceae</taxon>
        <taxon>Mycoplasma</taxon>
    </lineage>
</organism>
<dbReference type="Proteomes" id="UP000324831">
    <property type="component" value="Unassembled WGS sequence"/>
</dbReference>
<protein>
    <submittedName>
        <fullName evidence="2">Uncharacterized protein</fullName>
    </submittedName>
</protein>
<accession>A0A478FV63</accession>
<evidence type="ECO:0000313" key="2">
    <source>
        <dbReference type="EMBL" id="GCE63930.1"/>
    </source>
</evidence>
<keyword evidence="1" id="KW-1133">Transmembrane helix</keyword>
<dbReference type="AlphaFoldDB" id="A0A478FV63"/>
<gene>
    <name evidence="2" type="ORF">MHSWG343_09370</name>
</gene>
<proteinExistence type="predicted"/>
<evidence type="ECO:0000256" key="1">
    <source>
        <dbReference type="SAM" id="Phobius"/>
    </source>
</evidence>
<reference evidence="2 3" key="1">
    <citation type="submission" date="2019-01" db="EMBL/GenBank/DDBJ databases">
        <title>Draft genome sequences of Candidatus Mycoplasma haemohominis SWG34-3 identified from a patient with pyrexia, anemia and liver dysfunction.</title>
        <authorList>
            <person name="Sekizuka T."/>
            <person name="Hattori N."/>
            <person name="Katano H."/>
            <person name="Takuma T."/>
            <person name="Ito T."/>
            <person name="Arai N."/>
            <person name="Yanai R."/>
            <person name="Ishii S."/>
            <person name="Miura Y."/>
            <person name="Tokunaga T."/>
            <person name="Watanabe H."/>
            <person name="Nomura N."/>
            <person name="Eguchi J."/>
            <person name="Arai T."/>
            <person name="Hasegawa H."/>
            <person name="Nakamaki T."/>
            <person name="Wakita T."/>
            <person name="Niki Y."/>
            <person name="Kuroda M."/>
        </authorList>
    </citation>
    <scope>NUCLEOTIDE SEQUENCE [LARGE SCALE GENOMIC DNA]</scope>
    <source>
        <strain evidence="2">SWG34-3</strain>
    </source>
</reference>
<keyword evidence="1" id="KW-0812">Transmembrane</keyword>
<sequence>MKEKWSRPIDIEEGKGYKIVDKKVVIEDNVRVTLGVKKCNIYASDIHEFFELSPDDPKYINRTTSPLKIWEKFRNVNVIIPTKPRAVTQFERTQKQLWNESINSTLNRSYASKNTSKFNEVSWQQTSIDRKPANRIFAAILTSAIFILIVVLVISLA</sequence>
<evidence type="ECO:0000313" key="3">
    <source>
        <dbReference type="Proteomes" id="UP000324831"/>
    </source>
</evidence>